<dbReference type="EMBL" id="CP048222">
    <property type="protein sequence ID" value="QHT70134.1"/>
    <property type="molecule type" value="Genomic_DNA"/>
</dbReference>
<gene>
    <name evidence="2" type="ORF">GXP67_27545</name>
</gene>
<keyword evidence="3" id="KW-1185">Reference proteome</keyword>
<accession>A0A6C0GQJ8</accession>
<dbReference type="RefSeq" id="WP_162446117.1">
    <property type="nucleotide sequence ID" value="NZ_CP048222.1"/>
</dbReference>
<dbReference type="KEGG" id="rhoz:GXP67_27545"/>
<evidence type="ECO:0000313" key="3">
    <source>
        <dbReference type="Proteomes" id="UP000480178"/>
    </source>
</evidence>
<evidence type="ECO:0000256" key="1">
    <source>
        <dbReference type="SAM" id="SignalP"/>
    </source>
</evidence>
<keyword evidence="1" id="KW-0732">Signal</keyword>
<name>A0A6C0GQJ8_9BACT</name>
<protein>
    <recommendedName>
        <fullName evidence="4">T9SS type A sorting domain-containing protein</fullName>
    </recommendedName>
</protein>
<evidence type="ECO:0000313" key="2">
    <source>
        <dbReference type="EMBL" id="QHT70134.1"/>
    </source>
</evidence>
<proteinExistence type="predicted"/>
<evidence type="ECO:0008006" key="4">
    <source>
        <dbReference type="Google" id="ProtNLM"/>
    </source>
</evidence>
<feature type="chain" id="PRO_5025618547" description="T9SS type A sorting domain-containing protein" evidence="1">
    <location>
        <begin position="22"/>
        <end position="121"/>
    </location>
</feature>
<dbReference type="AlphaFoldDB" id="A0A6C0GQJ8"/>
<organism evidence="2 3">
    <name type="scientific">Rhodocytophaga rosea</name>
    <dbReference type="NCBI Taxonomy" id="2704465"/>
    <lineage>
        <taxon>Bacteria</taxon>
        <taxon>Pseudomonadati</taxon>
        <taxon>Bacteroidota</taxon>
        <taxon>Cytophagia</taxon>
        <taxon>Cytophagales</taxon>
        <taxon>Rhodocytophagaceae</taxon>
        <taxon>Rhodocytophaga</taxon>
    </lineage>
</organism>
<dbReference type="Proteomes" id="UP000480178">
    <property type="component" value="Chromosome"/>
</dbReference>
<sequence length="121" mass="13593">MKKLLSILVIAILSLSVYTNAAADNGKMDKGKKKKGRESNASLVQNIVEEEPIIALASDITAIDNKVTVKVFDITGKIVLEKKVQIENFFNNKSRLEILPKNSVFVMFHQNTAYYFQESEN</sequence>
<feature type="signal peptide" evidence="1">
    <location>
        <begin position="1"/>
        <end position="21"/>
    </location>
</feature>
<reference evidence="2 3" key="1">
    <citation type="submission" date="2020-01" db="EMBL/GenBank/DDBJ databases">
        <authorList>
            <person name="Kim M.K."/>
        </authorList>
    </citation>
    <scope>NUCLEOTIDE SEQUENCE [LARGE SCALE GENOMIC DNA]</scope>
    <source>
        <strain evidence="2 3">172606-1</strain>
    </source>
</reference>